<dbReference type="EMBL" id="JADEXQ010000026">
    <property type="protein sequence ID" value="MBE9030007.1"/>
    <property type="molecule type" value="Genomic_DNA"/>
</dbReference>
<comment type="pathway">
    <text evidence="4 17">Amino-acid biosynthesis; L-valine biosynthesis; L-valine from pyruvate: step 4/4.</text>
</comment>
<comment type="caution">
    <text evidence="18">The sequence shown here is derived from an EMBL/GenBank/DDBJ whole genome shotgun (WGS) entry which is preliminary data.</text>
</comment>
<dbReference type="InterPro" id="IPR043131">
    <property type="entry name" value="BCAT-like_N"/>
</dbReference>
<dbReference type="Gene3D" id="3.30.470.10">
    <property type="match status" value="1"/>
</dbReference>
<comment type="function">
    <text evidence="2 17">Acts on leucine, isoleucine and valine.</text>
</comment>
<evidence type="ECO:0000256" key="5">
    <source>
        <dbReference type="ARBA" id="ARBA00005072"/>
    </source>
</evidence>
<comment type="catalytic activity">
    <reaction evidence="14 17">
        <text>L-leucine + 2-oxoglutarate = 4-methyl-2-oxopentanoate + L-glutamate</text>
        <dbReference type="Rhea" id="RHEA:18321"/>
        <dbReference type="ChEBI" id="CHEBI:16810"/>
        <dbReference type="ChEBI" id="CHEBI:17865"/>
        <dbReference type="ChEBI" id="CHEBI:29985"/>
        <dbReference type="ChEBI" id="CHEBI:57427"/>
        <dbReference type="EC" id="2.6.1.42"/>
    </reaction>
</comment>
<evidence type="ECO:0000256" key="9">
    <source>
        <dbReference type="ARBA" id="ARBA00022679"/>
    </source>
</evidence>
<evidence type="ECO:0000256" key="4">
    <source>
        <dbReference type="ARBA" id="ARBA00004931"/>
    </source>
</evidence>
<dbReference type="FunFam" id="3.20.10.10:FF:000002">
    <property type="entry name" value="D-alanine aminotransferase"/>
    <property type="match status" value="1"/>
</dbReference>
<keyword evidence="9 17" id="KW-0808">Transferase</keyword>
<evidence type="ECO:0000313" key="19">
    <source>
        <dbReference type="Proteomes" id="UP000625316"/>
    </source>
</evidence>
<dbReference type="InterPro" id="IPR018300">
    <property type="entry name" value="Aminotrans_IV_CS"/>
</dbReference>
<dbReference type="GO" id="GO:0008652">
    <property type="term" value="P:amino acid biosynthetic process"/>
    <property type="evidence" value="ECO:0007669"/>
    <property type="project" value="UniProtKB-KW"/>
</dbReference>
<dbReference type="NCBIfam" id="NF005146">
    <property type="entry name" value="PRK06606.1"/>
    <property type="match status" value="1"/>
</dbReference>
<evidence type="ECO:0000256" key="3">
    <source>
        <dbReference type="ARBA" id="ARBA00004824"/>
    </source>
</evidence>
<dbReference type="PANTHER" id="PTHR42743">
    <property type="entry name" value="AMINO-ACID AMINOTRANSFERASE"/>
    <property type="match status" value="1"/>
</dbReference>
<keyword evidence="11 17" id="KW-0100">Branched-chain amino acid biosynthesis</keyword>
<keyword evidence="19" id="KW-1185">Reference proteome</keyword>
<reference evidence="18" key="1">
    <citation type="submission" date="2020-10" db="EMBL/GenBank/DDBJ databases">
        <authorList>
            <person name="Castelo-Branco R."/>
            <person name="Eusebio N."/>
            <person name="Adriana R."/>
            <person name="Vieira A."/>
            <person name="Brugerolle De Fraissinette N."/>
            <person name="Rezende De Castro R."/>
            <person name="Schneider M.P."/>
            <person name="Vasconcelos V."/>
            <person name="Leao P.N."/>
        </authorList>
    </citation>
    <scope>NUCLEOTIDE SEQUENCE</scope>
    <source>
        <strain evidence="18">LEGE 11480</strain>
    </source>
</reference>
<keyword evidence="8 17" id="KW-0028">Amino-acid biosynthesis</keyword>
<evidence type="ECO:0000256" key="12">
    <source>
        <dbReference type="ARBA" id="ARBA00048212"/>
    </source>
</evidence>
<dbReference type="GO" id="GO:0009082">
    <property type="term" value="P:branched-chain amino acid biosynthetic process"/>
    <property type="evidence" value="ECO:0007669"/>
    <property type="project" value="UniProtKB-KW"/>
</dbReference>
<organism evidence="18 19">
    <name type="scientific">Romeriopsis navalis LEGE 11480</name>
    <dbReference type="NCBI Taxonomy" id="2777977"/>
    <lineage>
        <taxon>Bacteria</taxon>
        <taxon>Bacillati</taxon>
        <taxon>Cyanobacteriota</taxon>
        <taxon>Cyanophyceae</taxon>
        <taxon>Leptolyngbyales</taxon>
        <taxon>Leptolyngbyaceae</taxon>
        <taxon>Romeriopsis</taxon>
        <taxon>Romeriopsis navalis</taxon>
    </lineage>
</organism>
<evidence type="ECO:0000256" key="6">
    <source>
        <dbReference type="ARBA" id="ARBA00009320"/>
    </source>
</evidence>
<dbReference type="PROSITE" id="PS00770">
    <property type="entry name" value="AA_TRANSFER_CLASS_4"/>
    <property type="match status" value="1"/>
</dbReference>
<evidence type="ECO:0000313" key="18">
    <source>
        <dbReference type="EMBL" id="MBE9030007.1"/>
    </source>
</evidence>
<name>A0A928VP68_9CYAN</name>
<dbReference type="Gene3D" id="3.20.10.10">
    <property type="entry name" value="D-amino Acid Aminotransferase, subunit A, domain 2"/>
    <property type="match status" value="1"/>
</dbReference>
<comment type="pathway">
    <text evidence="5 17">Amino-acid biosynthesis; L-leucine biosynthesis; L-leucine from 3-methyl-2-oxobutanoate: step 4/4.</text>
</comment>
<comment type="similarity">
    <text evidence="6 15">Belongs to the class-IV pyridoxal-phosphate-dependent aminotransferase family.</text>
</comment>
<dbReference type="NCBIfam" id="TIGR01122">
    <property type="entry name" value="ilvE_I"/>
    <property type="match status" value="1"/>
</dbReference>
<evidence type="ECO:0000256" key="13">
    <source>
        <dbReference type="ARBA" id="ARBA00048798"/>
    </source>
</evidence>
<dbReference type="InterPro" id="IPR050571">
    <property type="entry name" value="Class-IV_PLP-Dep_Aminotrnsfr"/>
</dbReference>
<evidence type="ECO:0000256" key="10">
    <source>
        <dbReference type="ARBA" id="ARBA00022898"/>
    </source>
</evidence>
<dbReference type="EC" id="2.6.1.42" evidence="17"/>
<evidence type="ECO:0000256" key="1">
    <source>
        <dbReference type="ARBA" id="ARBA00001933"/>
    </source>
</evidence>
<sequence>MTASTIAAPTAAQSLTFLPQAYFQGKLVPFAQAQISIATHALHYGTAVLGGIRGWPSQSGHVSVFRLDAHCQRLSHSAKYLNYTVTAAELQATIIHFIQQNRPQQPFYIRPLIYTSSLGIAPRVHAIDKDLLIYGVEMDAYLSGDGVRCRISSWSRQEDRSQPLRGKSSAAYIASALAKSEAIESGFDEAIMLNSQGKVSEASAMNIFIVRNGQLITPSIDQDILEGITRDSVMTLARGEGIPVIEQPVDKSELVIADEVFLCGTAAQITPVLRIENQTFTTARPITRKLQAAMQTVLAGAHPHHAAWLTKITID</sequence>
<comment type="cofactor">
    <cofactor evidence="1 16">
        <name>pyridoxal 5'-phosphate</name>
        <dbReference type="ChEBI" id="CHEBI:597326"/>
    </cofactor>
</comment>
<evidence type="ECO:0000256" key="8">
    <source>
        <dbReference type="ARBA" id="ARBA00022605"/>
    </source>
</evidence>
<dbReference type="InterPro" id="IPR005785">
    <property type="entry name" value="B_amino_transI"/>
</dbReference>
<dbReference type="PANTHER" id="PTHR42743:SF4">
    <property type="entry name" value="BRANCHED-CHAIN-AMINO-ACID AMINOTRANSFERASE-RELATED"/>
    <property type="match status" value="1"/>
</dbReference>
<proteinExistence type="inferred from homology"/>
<dbReference type="InterPro" id="IPR043132">
    <property type="entry name" value="BCAT-like_C"/>
</dbReference>
<keyword evidence="10 16" id="KW-0663">Pyridoxal phosphate</keyword>
<evidence type="ECO:0000256" key="2">
    <source>
        <dbReference type="ARBA" id="ARBA00003109"/>
    </source>
</evidence>
<dbReference type="Pfam" id="PF01063">
    <property type="entry name" value="Aminotran_4"/>
    <property type="match status" value="1"/>
</dbReference>
<dbReference type="Proteomes" id="UP000625316">
    <property type="component" value="Unassembled WGS sequence"/>
</dbReference>
<dbReference type="SUPFAM" id="SSF56752">
    <property type="entry name" value="D-aminoacid aminotransferase-like PLP-dependent enzymes"/>
    <property type="match status" value="1"/>
</dbReference>
<evidence type="ECO:0000256" key="17">
    <source>
        <dbReference type="RuleBase" id="RU364094"/>
    </source>
</evidence>
<dbReference type="RefSeq" id="WP_264324832.1">
    <property type="nucleotide sequence ID" value="NZ_JADEXQ010000026.1"/>
</dbReference>
<comment type="catalytic activity">
    <reaction evidence="12 17">
        <text>L-valine + 2-oxoglutarate = 3-methyl-2-oxobutanoate + L-glutamate</text>
        <dbReference type="Rhea" id="RHEA:24813"/>
        <dbReference type="ChEBI" id="CHEBI:11851"/>
        <dbReference type="ChEBI" id="CHEBI:16810"/>
        <dbReference type="ChEBI" id="CHEBI:29985"/>
        <dbReference type="ChEBI" id="CHEBI:57762"/>
        <dbReference type="EC" id="2.6.1.42"/>
    </reaction>
</comment>
<evidence type="ECO:0000256" key="7">
    <source>
        <dbReference type="ARBA" id="ARBA00022576"/>
    </source>
</evidence>
<gene>
    <name evidence="17" type="primary">ilvE</name>
    <name evidence="18" type="ORF">IQ266_09735</name>
</gene>
<evidence type="ECO:0000256" key="14">
    <source>
        <dbReference type="ARBA" id="ARBA00049229"/>
    </source>
</evidence>
<dbReference type="AlphaFoldDB" id="A0A928VP68"/>
<evidence type="ECO:0000256" key="15">
    <source>
        <dbReference type="RuleBase" id="RU004106"/>
    </source>
</evidence>
<comment type="catalytic activity">
    <reaction evidence="13 17">
        <text>L-isoleucine + 2-oxoglutarate = (S)-3-methyl-2-oxopentanoate + L-glutamate</text>
        <dbReference type="Rhea" id="RHEA:24801"/>
        <dbReference type="ChEBI" id="CHEBI:16810"/>
        <dbReference type="ChEBI" id="CHEBI:29985"/>
        <dbReference type="ChEBI" id="CHEBI:35146"/>
        <dbReference type="ChEBI" id="CHEBI:58045"/>
        <dbReference type="EC" id="2.6.1.42"/>
    </reaction>
</comment>
<evidence type="ECO:0000256" key="16">
    <source>
        <dbReference type="RuleBase" id="RU004516"/>
    </source>
</evidence>
<dbReference type="GO" id="GO:0004084">
    <property type="term" value="F:branched-chain-amino-acid transaminase activity"/>
    <property type="evidence" value="ECO:0007669"/>
    <property type="project" value="UniProtKB-EC"/>
</dbReference>
<accession>A0A928VP68</accession>
<dbReference type="InterPro" id="IPR001544">
    <property type="entry name" value="Aminotrans_IV"/>
</dbReference>
<comment type="pathway">
    <text evidence="3 17">Amino-acid biosynthesis; L-isoleucine biosynthesis; L-isoleucine from 2-oxobutanoate: step 4/4.</text>
</comment>
<evidence type="ECO:0000256" key="11">
    <source>
        <dbReference type="ARBA" id="ARBA00023304"/>
    </source>
</evidence>
<keyword evidence="7 17" id="KW-0032">Aminotransferase</keyword>
<protein>
    <recommendedName>
        <fullName evidence="17">Branched-chain-amino-acid aminotransferase</fullName>
        <shortName evidence="17">BCAT</shortName>
        <ecNumber evidence="17">2.6.1.42</ecNumber>
    </recommendedName>
</protein>
<dbReference type="InterPro" id="IPR036038">
    <property type="entry name" value="Aminotransferase-like"/>
</dbReference>